<sequence>MVDVFTEIIINRPVEDVSDYAANPDHAPSWYVNIHSVQWHTPKPMKVGSQIAFKAKFLGRELAYIYEIKEYIPGEKLMMKTVNGPFPMETIYTWEAIDRDRTRMSLRNKGVPSGFSKILTPFLSPSMKRANQKDLLKLKYLLEKC</sequence>
<reference evidence="1" key="1">
    <citation type="submission" date="2023-07" db="EMBL/GenBank/DDBJ databases">
        <title>Ureibacillus sp. isolated from freshwater well.</title>
        <authorList>
            <person name="Kirdat K."/>
            <person name="Bhatt A."/>
            <person name="Teware R."/>
            <person name="Bhavsar Y."/>
            <person name="Yadav A."/>
        </authorList>
    </citation>
    <scope>NUCLEOTIDE SEQUENCE</scope>
    <source>
        <strain evidence="1">BA0131</strain>
    </source>
</reference>
<dbReference type="EMBL" id="JAUHTQ010000012">
    <property type="protein sequence ID" value="MDN4494740.1"/>
    <property type="molecule type" value="Genomic_DNA"/>
</dbReference>
<dbReference type="RefSeq" id="WP_301139048.1">
    <property type="nucleotide sequence ID" value="NZ_JAUHTQ010000012.1"/>
</dbReference>
<dbReference type="Pfam" id="PF10604">
    <property type="entry name" value="Polyketide_cyc2"/>
    <property type="match status" value="1"/>
</dbReference>
<organism evidence="1 2">
    <name type="scientific">Ureibacillus aquaedulcis</name>
    <dbReference type="NCBI Taxonomy" id="3058421"/>
    <lineage>
        <taxon>Bacteria</taxon>
        <taxon>Bacillati</taxon>
        <taxon>Bacillota</taxon>
        <taxon>Bacilli</taxon>
        <taxon>Bacillales</taxon>
        <taxon>Caryophanaceae</taxon>
        <taxon>Ureibacillus</taxon>
    </lineage>
</organism>
<evidence type="ECO:0000313" key="1">
    <source>
        <dbReference type="EMBL" id="MDN4494740.1"/>
    </source>
</evidence>
<dbReference type="InterPro" id="IPR019587">
    <property type="entry name" value="Polyketide_cyclase/dehydratase"/>
</dbReference>
<evidence type="ECO:0000313" key="2">
    <source>
        <dbReference type="Proteomes" id="UP001172743"/>
    </source>
</evidence>
<dbReference type="SUPFAM" id="SSF55961">
    <property type="entry name" value="Bet v1-like"/>
    <property type="match status" value="1"/>
</dbReference>
<keyword evidence="2" id="KW-1185">Reference proteome</keyword>
<dbReference type="InterPro" id="IPR023393">
    <property type="entry name" value="START-like_dom_sf"/>
</dbReference>
<name>A0ABT8GTJ5_9BACL</name>
<gene>
    <name evidence="1" type="ORF">QYB95_14395</name>
</gene>
<accession>A0ABT8GTJ5</accession>
<proteinExistence type="predicted"/>
<dbReference type="CDD" id="cd08865">
    <property type="entry name" value="SRPBCC_10"/>
    <property type="match status" value="1"/>
</dbReference>
<protein>
    <submittedName>
        <fullName evidence="1">SRPBCC family protein</fullName>
    </submittedName>
</protein>
<dbReference type="Gene3D" id="3.30.530.20">
    <property type="match status" value="1"/>
</dbReference>
<dbReference type="Proteomes" id="UP001172743">
    <property type="component" value="Unassembled WGS sequence"/>
</dbReference>
<comment type="caution">
    <text evidence="1">The sequence shown here is derived from an EMBL/GenBank/DDBJ whole genome shotgun (WGS) entry which is preliminary data.</text>
</comment>